<dbReference type="InterPro" id="IPR018767">
    <property type="entry name" value="Brl1/Brr6_dom"/>
</dbReference>
<feature type="domain" description="Brl1/Brr6" evidence="3">
    <location>
        <begin position="294"/>
        <end position="429"/>
    </location>
</feature>
<dbReference type="GO" id="GO:0055088">
    <property type="term" value="P:lipid homeostasis"/>
    <property type="evidence" value="ECO:0007669"/>
    <property type="project" value="InterPro"/>
</dbReference>
<dbReference type="AlphaFoldDB" id="A0A6C1DSN0"/>
<feature type="transmembrane region" description="Helical" evidence="2">
    <location>
        <begin position="407"/>
        <end position="428"/>
    </location>
</feature>
<feature type="region of interest" description="Disordered" evidence="1">
    <location>
        <begin position="444"/>
        <end position="471"/>
    </location>
</feature>
<feature type="region of interest" description="Disordered" evidence="1">
    <location>
        <begin position="66"/>
        <end position="135"/>
    </location>
</feature>
<dbReference type="Pfam" id="PF10104">
    <property type="entry name" value="Brr6_like_C_C"/>
    <property type="match status" value="1"/>
</dbReference>
<keyword evidence="5" id="KW-1185">Reference proteome</keyword>
<sequence length="471" mass="53319">MESFENLSIRDSFTSGMEHVDDELGGLSDLSISKQGPTLSPQLINRFMPHFPSSPSPLRNTLDFSAAKADEEEDDRMEIDEVDDTSFEEEYNNEPIETHTEATENAVVEEIEATPEERQKQEKNESQDQSVEEVENIVSPHRSTVIKALLSPTDLGVAAATKVEGVVPLPPSANQDDNESSNNNAEGEDIIGNEEVEDEIKSSLGNHKSSQYANAFDSEIIKRELRSRSKYQPIQVSFNTHNYFYSDKDGIKTYSLTKPNHNRIDEFYDQNEAFKLPKPWSPNSRPASRASYALMSYLQLFLNAITTVVIFSFILSFIIALQKDLKSTWEQRKHELQYESRICQEQYLTNRCNQTPGLPALGEQCAIWKQCMDRNNDIFFRARSTLSAKLFGDIINSFIDPLNWKTLFVIFCGVITWCFSSNFLLGFVRAKSYYGNGIKTYPLPSSPKSPTSEETHSSMTASGEDSHLLKQ</sequence>
<keyword evidence="2" id="KW-0472">Membrane</keyword>
<feature type="compositionally biased region" description="Polar residues" evidence="1">
    <location>
        <begin position="172"/>
        <end position="185"/>
    </location>
</feature>
<evidence type="ECO:0000313" key="4">
    <source>
        <dbReference type="EMBL" id="QID79885.1"/>
    </source>
</evidence>
<dbReference type="GO" id="GO:0006998">
    <property type="term" value="P:nuclear envelope organization"/>
    <property type="evidence" value="ECO:0007669"/>
    <property type="project" value="InterPro"/>
</dbReference>
<dbReference type="Proteomes" id="UP000501346">
    <property type="component" value="Chromosome ScVIII"/>
</dbReference>
<dbReference type="PANTHER" id="PTHR28136">
    <property type="entry name" value="NUCLEUS EXPORT PROTEIN BRR6"/>
    <property type="match status" value="1"/>
</dbReference>
<keyword evidence="2" id="KW-1133">Transmembrane helix</keyword>
<accession>A0A6C1DSN0</accession>
<dbReference type="EMBL" id="CP048989">
    <property type="protein sequence ID" value="QID79885.1"/>
    <property type="molecule type" value="Genomic_DNA"/>
</dbReference>
<gene>
    <name evidence="4" type="primary">BRL1_1</name>
    <name evidence="4" type="ORF">GRS66_002185</name>
</gene>
<dbReference type="GO" id="GO:0031965">
    <property type="term" value="C:nuclear membrane"/>
    <property type="evidence" value="ECO:0007669"/>
    <property type="project" value="InterPro"/>
</dbReference>
<feature type="region of interest" description="Disordered" evidence="1">
    <location>
        <begin position="167"/>
        <end position="191"/>
    </location>
</feature>
<dbReference type="OrthoDB" id="5961at2759"/>
<evidence type="ECO:0000313" key="5">
    <source>
        <dbReference type="Proteomes" id="UP000501346"/>
    </source>
</evidence>
<dbReference type="SMART" id="SM01042">
    <property type="entry name" value="Brr6_like_C_C"/>
    <property type="match status" value="1"/>
</dbReference>
<reference evidence="4 5" key="1">
    <citation type="journal article" date="2019" name="BMC Genomics">
        <title>Chromosome level assembly and comparative genome analysis confirm lager-brewing yeasts originated from a single hybridization.</title>
        <authorList>
            <person name="Salazar A.N."/>
            <person name="Gorter de Vries A.R."/>
            <person name="van den Broek M."/>
            <person name="Brouwers N."/>
            <person name="de la Torre Cortes P."/>
            <person name="Kuijpers N.G.A."/>
            <person name="Daran J.G."/>
            <person name="Abeel T."/>
        </authorList>
    </citation>
    <scope>NUCLEOTIDE SEQUENCE [LARGE SCALE GENOMIC DNA]</scope>
    <source>
        <strain evidence="4 5">CBS 1483</strain>
    </source>
</reference>
<dbReference type="InterPro" id="IPR040202">
    <property type="entry name" value="Brl1/Brr6"/>
</dbReference>
<dbReference type="PANTHER" id="PTHR28136:SF1">
    <property type="entry name" value="NUCLEUS EXPORT PROTEIN BRL1"/>
    <property type="match status" value="1"/>
</dbReference>
<feature type="compositionally biased region" description="Acidic residues" evidence="1">
    <location>
        <begin position="70"/>
        <end position="92"/>
    </location>
</feature>
<feature type="compositionally biased region" description="Basic and acidic residues" evidence="1">
    <location>
        <begin position="115"/>
        <end position="126"/>
    </location>
</feature>
<evidence type="ECO:0000256" key="1">
    <source>
        <dbReference type="SAM" id="MobiDB-lite"/>
    </source>
</evidence>
<keyword evidence="2" id="KW-0812">Transmembrane</keyword>
<evidence type="ECO:0000256" key="2">
    <source>
        <dbReference type="SAM" id="Phobius"/>
    </source>
</evidence>
<name>A0A6C1DSN0_SACPS</name>
<proteinExistence type="predicted"/>
<protein>
    <submittedName>
        <fullName evidence="4">Nucleus export protein brl1</fullName>
    </submittedName>
</protein>
<organism evidence="4 5">
    <name type="scientific">Saccharomyces pastorianus</name>
    <name type="common">Lager yeast</name>
    <name type="synonym">Saccharomyces cerevisiae x Saccharomyces eubayanus</name>
    <dbReference type="NCBI Taxonomy" id="27292"/>
    <lineage>
        <taxon>Eukaryota</taxon>
        <taxon>Fungi</taxon>
        <taxon>Dikarya</taxon>
        <taxon>Ascomycota</taxon>
        <taxon>Saccharomycotina</taxon>
        <taxon>Saccharomycetes</taxon>
        <taxon>Saccharomycetales</taxon>
        <taxon>Saccharomycetaceae</taxon>
        <taxon>Saccharomyces</taxon>
    </lineage>
</organism>
<feature type="transmembrane region" description="Helical" evidence="2">
    <location>
        <begin position="300"/>
        <end position="321"/>
    </location>
</feature>
<evidence type="ECO:0000259" key="3">
    <source>
        <dbReference type="SMART" id="SM01042"/>
    </source>
</evidence>